<feature type="region of interest" description="Disordered" evidence="1">
    <location>
        <begin position="1"/>
        <end position="21"/>
    </location>
</feature>
<dbReference type="Pfam" id="PF13391">
    <property type="entry name" value="HNH_2"/>
    <property type="match status" value="1"/>
</dbReference>
<evidence type="ECO:0000259" key="2">
    <source>
        <dbReference type="Pfam" id="PF13391"/>
    </source>
</evidence>
<proteinExistence type="predicted"/>
<name>A0A8H5HGU5_9AGAR</name>
<sequence>MEPLPYLPPLPPNQPPDGYREERDFSVLSTTTAFVAGIEERDKFHGEPRCVVCGVANRRILKHAYIIPQEEQDTWADLQDRGWIPEQAKENPRHDPRNGVLMCKNHQRSFDAFTFFIRFFPDIRKFVVVNYSDDASLQEFHGKAIALEITDHHAPFPSLFIIHELRVRGFHPFTPLRPDMPINPAWQDWISSSGVFDNTTNSFLRERPPPSCNSDVTAQPQIQPAMANMGDVSPLAYDSKIIEEILAATRAMPSWKACQVEGTPWTGTAEENIEKYNSDIGV</sequence>
<dbReference type="OrthoDB" id="2124139at2759"/>
<dbReference type="Proteomes" id="UP000565441">
    <property type="component" value="Unassembled WGS sequence"/>
</dbReference>
<evidence type="ECO:0000313" key="3">
    <source>
        <dbReference type="EMBL" id="KAF5383173.1"/>
    </source>
</evidence>
<gene>
    <name evidence="3" type="ORF">D9615_004890</name>
</gene>
<feature type="compositionally biased region" description="Pro residues" evidence="1">
    <location>
        <begin position="1"/>
        <end position="15"/>
    </location>
</feature>
<keyword evidence="4" id="KW-1185">Reference proteome</keyword>
<evidence type="ECO:0000256" key="1">
    <source>
        <dbReference type="SAM" id="MobiDB-lite"/>
    </source>
</evidence>
<accession>A0A8H5HGU5</accession>
<feature type="domain" description="HNH nuclease" evidence="2">
    <location>
        <begin position="50"/>
        <end position="117"/>
    </location>
</feature>
<dbReference type="EMBL" id="JAACJP010000007">
    <property type="protein sequence ID" value="KAF5383173.1"/>
    <property type="molecule type" value="Genomic_DNA"/>
</dbReference>
<protein>
    <recommendedName>
        <fullName evidence="2">HNH nuclease domain-containing protein</fullName>
    </recommendedName>
</protein>
<evidence type="ECO:0000313" key="4">
    <source>
        <dbReference type="Proteomes" id="UP000565441"/>
    </source>
</evidence>
<comment type="caution">
    <text evidence="3">The sequence shown here is derived from an EMBL/GenBank/DDBJ whole genome shotgun (WGS) entry which is preliminary data.</text>
</comment>
<reference evidence="3 4" key="1">
    <citation type="journal article" date="2020" name="ISME J.">
        <title>Uncovering the hidden diversity of litter-decomposition mechanisms in mushroom-forming fungi.</title>
        <authorList>
            <person name="Floudas D."/>
            <person name="Bentzer J."/>
            <person name="Ahren D."/>
            <person name="Johansson T."/>
            <person name="Persson P."/>
            <person name="Tunlid A."/>
        </authorList>
    </citation>
    <scope>NUCLEOTIDE SEQUENCE [LARGE SCALE GENOMIC DNA]</scope>
    <source>
        <strain evidence="3 4">CBS 661.87</strain>
    </source>
</reference>
<dbReference type="AlphaFoldDB" id="A0A8H5HGU5"/>
<organism evidence="3 4">
    <name type="scientific">Tricholomella constricta</name>
    <dbReference type="NCBI Taxonomy" id="117010"/>
    <lineage>
        <taxon>Eukaryota</taxon>
        <taxon>Fungi</taxon>
        <taxon>Dikarya</taxon>
        <taxon>Basidiomycota</taxon>
        <taxon>Agaricomycotina</taxon>
        <taxon>Agaricomycetes</taxon>
        <taxon>Agaricomycetidae</taxon>
        <taxon>Agaricales</taxon>
        <taxon>Tricholomatineae</taxon>
        <taxon>Lyophyllaceae</taxon>
        <taxon>Tricholomella</taxon>
    </lineage>
</organism>
<dbReference type="InterPro" id="IPR003615">
    <property type="entry name" value="HNH_nuc"/>
</dbReference>